<keyword evidence="4" id="KW-1185">Reference proteome</keyword>
<gene>
    <name evidence="3" type="ORF">BJ988_000502</name>
</gene>
<proteinExistence type="predicted"/>
<evidence type="ECO:0000259" key="2">
    <source>
        <dbReference type="Pfam" id="PF12172"/>
    </source>
</evidence>
<dbReference type="InterPro" id="IPR022002">
    <property type="entry name" value="ChsH2_Znr"/>
</dbReference>
<dbReference type="PANTHER" id="PTHR34075:SF5">
    <property type="entry name" value="BLR3430 PROTEIN"/>
    <property type="match status" value="1"/>
</dbReference>
<dbReference type="InterPro" id="IPR052513">
    <property type="entry name" value="Thioester_dehydratase-like"/>
</dbReference>
<dbReference type="Proteomes" id="UP000564496">
    <property type="component" value="Unassembled WGS sequence"/>
</dbReference>
<dbReference type="SUPFAM" id="SSF50249">
    <property type="entry name" value="Nucleic acid-binding proteins"/>
    <property type="match status" value="1"/>
</dbReference>
<feature type="domain" description="ChsH2 rubredoxin-like zinc ribbon" evidence="2">
    <location>
        <begin position="16"/>
        <end position="50"/>
    </location>
</feature>
<dbReference type="InterPro" id="IPR012340">
    <property type="entry name" value="NA-bd_OB-fold"/>
</dbReference>
<dbReference type="AlphaFoldDB" id="A0A7Z0DHT5"/>
<dbReference type="PANTHER" id="PTHR34075">
    <property type="entry name" value="BLR3430 PROTEIN"/>
    <property type="match status" value="1"/>
</dbReference>
<sequence length="139" mass="15148">MSYIENAEQLTGPFGEALARGELTVQKCNSCGELIMYPKYRCPSCFGNDLDWCAVSGRGQLLTYTVLRFGAPSSFDVEPPYAIGVVRLDEGPQLTGRLHAGADGTWDHYRCDEPVVFEPADAAEVAQRPAAWFAAPRGS</sequence>
<comment type="caution">
    <text evidence="3">The sequence shown here is derived from an EMBL/GenBank/DDBJ whole genome shotgun (WGS) entry which is preliminary data.</text>
</comment>
<evidence type="ECO:0000259" key="1">
    <source>
        <dbReference type="Pfam" id="PF01796"/>
    </source>
</evidence>
<dbReference type="RefSeq" id="WP_218860544.1">
    <property type="nucleotide sequence ID" value="NZ_JACBZR010000001.1"/>
</dbReference>
<organism evidence="3 4">
    <name type="scientific">Nocardioides panzhihuensis</name>
    <dbReference type="NCBI Taxonomy" id="860243"/>
    <lineage>
        <taxon>Bacteria</taxon>
        <taxon>Bacillati</taxon>
        <taxon>Actinomycetota</taxon>
        <taxon>Actinomycetes</taxon>
        <taxon>Propionibacteriales</taxon>
        <taxon>Nocardioidaceae</taxon>
        <taxon>Nocardioides</taxon>
    </lineage>
</organism>
<evidence type="ECO:0000313" key="4">
    <source>
        <dbReference type="Proteomes" id="UP000564496"/>
    </source>
</evidence>
<reference evidence="3 4" key="1">
    <citation type="submission" date="2020-07" db="EMBL/GenBank/DDBJ databases">
        <title>Sequencing the genomes of 1000 actinobacteria strains.</title>
        <authorList>
            <person name="Klenk H.-P."/>
        </authorList>
    </citation>
    <scope>NUCLEOTIDE SEQUENCE [LARGE SCALE GENOMIC DNA]</scope>
    <source>
        <strain evidence="3 4">DSM 26487</strain>
    </source>
</reference>
<dbReference type="Pfam" id="PF12172">
    <property type="entry name" value="zf-ChsH2"/>
    <property type="match status" value="1"/>
</dbReference>
<evidence type="ECO:0008006" key="5">
    <source>
        <dbReference type="Google" id="ProtNLM"/>
    </source>
</evidence>
<dbReference type="InterPro" id="IPR002878">
    <property type="entry name" value="ChsH2_C"/>
</dbReference>
<protein>
    <recommendedName>
        <fullName evidence="5">Zn-ribbon domain-containing OB-fold protein</fullName>
    </recommendedName>
</protein>
<feature type="domain" description="ChsH2 C-terminal OB-fold" evidence="1">
    <location>
        <begin position="52"/>
        <end position="105"/>
    </location>
</feature>
<accession>A0A7Z0DHT5</accession>
<dbReference type="Pfam" id="PF01796">
    <property type="entry name" value="OB_ChsH2_C"/>
    <property type="match status" value="1"/>
</dbReference>
<dbReference type="EMBL" id="JACBZR010000001">
    <property type="protein sequence ID" value="NYI75854.1"/>
    <property type="molecule type" value="Genomic_DNA"/>
</dbReference>
<evidence type="ECO:0000313" key="3">
    <source>
        <dbReference type="EMBL" id="NYI75854.1"/>
    </source>
</evidence>
<dbReference type="Gene3D" id="6.10.30.10">
    <property type="match status" value="1"/>
</dbReference>
<name>A0A7Z0DHT5_9ACTN</name>